<dbReference type="InterPro" id="IPR000254">
    <property type="entry name" value="CBD"/>
</dbReference>
<dbReference type="SMART" id="SM00236">
    <property type="entry name" value="fCBD"/>
    <property type="match status" value="2"/>
</dbReference>
<evidence type="ECO:0000313" key="5">
    <source>
        <dbReference type="Proteomes" id="UP001642464"/>
    </source>
</evidence>
<dbReference type="Pfam" id="PF00734">
    <property type="entry name" value="CBM_1"/>
    <property type="match status" value="2"/>
</dbReference>
<evidence type="ECO:0000313" key="4">
    <source>
        <dbReference type="EMBL" id="CAK9063932.1"/>
    </source>
</evidence>
<feature type="region of interest" description="Disordered" evidence="2">
    <location>
        <begin position="1412"/>
        <end position="1431"/>
    </location>
</feature>
<dbReference type="PROSITE" id="PS51164">
    <property type="entry name" value="CBM1_2"/>
    <property type="match status" value="2"/>
</dbReference>
<feature type="domain" description="CBM1" evidence="3">
    <location>
        <begin position="1340"/>
        <end position="1376"/>
    </location>
</feature>
<reference evidence="4 5" key="1">
    <citation type="submission" date="2024-02" db="EMBL/GenBank/DDBJ databases">
        <authorList>
            <person name="Chen Y."/>
            <person name="Shah S."/>
            <person name="Dougan E. K."/>
            <person name="Thang M."/>
            <person name="Chan C."/>
        </authorList>
    </citation>
    <scope>NUCLEOTIDE SEQUENCE [LARGE SCALE GENOMIC DNA]</scope>
</reference>
<name>A0ABP0NM64_9DINO</name>
<organism evidence="4 5">
    <name type="scientific">Durusdinium trenchii</name>
    <dbReference type="NCBI Taxonomy" id="1381693"/>
    <lineage>
        <taxon>Eukaryota</taxon>
        <taxon>Sar</taxon>
        <taxon>Alveolata</taxon>
        <taxon>Dinophyceae</taxon>
        <taxon>Suessiales</taxon>
        <taxon>Symbiodiniaceae</taxon>
        <taxon>Durusdinium</taxon>
    </lineage>
</organism>
<feature type="compositionally biased region" description="Basic and acidic residues" evidence="2">
    <location>
        <begin position="75"/>
        <end position="91"/>
    </location>
</feature>
<evidence type="ECO:0000259" key="3">
    <source>
        <dbReference type="PROSITE" id="PS51164"/>
    </source>
</evidence>
<keyword evidence="1" id="KW-0732">Signal</keyword>
<gene>
    <name evidence="4" type="ORF">SCF082_LOCUS33017</name>
</gene>
<keyword evidence="5" id="KW-1185">Reference proteome</keyword>
<feature type="domain" description="CBM1" evidence="3">
    <location>
        <begin position="887"/>
        <end position="923"/>
    </location>
</feature>
<comment type="caution">
    <text evidence="4">The sequence shown here is derived from an EMBL/GenBank/DDBJ whole genome shotgun (WGS) entry which is preliminary data.</text>
</comment>
<dbReference type="SUPFAM" id="SSF57180">
    <property type="entry name" value="Cellulose-binding domain"/>
    <property type="match status" value="2"/>
</dbReference>
<proteinExistence type="predicted"/>
<protein>
    <submittedName>
        <fullName evidence="4">4-beta-D-xylan xylanohydrolase 6</fullName>
    </submittedName>
</protein>
<accession>A0ABP0NM64</accession>
<evidence type="ECO:0000256" key="2">
    <source>
        <dbReference type="SAM" id="MobiDB-lite"/>
    </source>
</evidence>
<feature type="region of interest" description="Disordered" evidence="2">
    <location>
        <begin position="75"/>
        <end position="101"/>
    </location>
</feature>
<dbReference type="InterPro" id="IPR035971">
    <property type="entry name" value="CBD_sf"/>
</dbReference>
<dbReference type="PROSITE" id="PS00562">
    <property type="entry name" value="CBM1_1"/>
    <property type="match status" value="1"/>
</dbReference>
<dbReference type="EMBL" id="CAXAMM010029002">
    <property type="protein sequence ID" value="CAK9063932.1"/>
    <property type="molecule type" value="Genomic_DNA"/>
</dbReference>
<evidence type="ECO:0000256" key="1">
    <source>
        <dbReference type="ARBA" id="ARBA00022729"/>
    </source>
</evidence>
<sequence length="1431" mass="152132">MIREAFLLCTTLVQGEVPRLLGARAQEDLRGGAAWAGSFVRLGCLKISRGDRGAYCSKFNVKFLGKDLRAKLSGLTKEDTDTTPARPRDVRPVTNSPITEPSLVTVPRGAQDLGAVSGVSNTRGVREETSAAWCAVRGERPEGPDIRRLCQAGSPNLCEPLKVLQGAQALPLTLETPSCHGGVAGVFEKASLDNVLDCLGSADGRSEKTIFGREVRGQPCVWCNDGLCNERGAKCEPFDLQMNGEGYAFVTSYSKEPRVAQCKDGVVKRHFNVTKPKLDLPPPDMGKLQCLTMKEGGCKSISEKLACLSSLDGSEQSDVGGLALRGQPCVWCGGGKCTDDSDALCAPYEYLAKGVGKVFSSLMAVSTTVAKCTEPEVVFTEADVGCLKSAVQGCNQIQDMKNCTTSKEGRPYEYIAGFKVKGEPCVWCGGGLCHDGASNRCEPYDYALHGVGHAFHTKYSSGVFYKASCDKENQPGPQALPADWEIHGMNMHVDCGKPFPVWSKVGQRCGFCKVLVPSIKEDYKTCNDYCAAQGGLQCASAALGAIASCGATEPKSCDYNFQVYQHGICECQGQQHFEDLNEDFDKALPSPSQADMECLNKAENGCRALTDRLGCLSSVDHGFQSTFHGLKVKGEPCVWCGGVPCTSRDPTVLCEARDYLVNGKGLAFVHRHVALETASVARCEAADAPNGRSFGNVGCLTRQEKGCNSIQDMETCLASLDGRPFAQIAGLKVEGQPCVWCGGVPCNSNNGNLCEPYEFALHGKGHAYDVNHAENTYYTAACEDGHPVKHPMPSALARVGVSSVVDCGTPSPIWTSVGKTCGQCRVQVAFDQQKKFQTCDSYCQDQGLTCEKAFTSYLHSCDVKSTVSCSAHFDASAVLCQCQPKQALQAVYGQCGGKHWKGYTLCEAGAVCNVVTEEFSQCVPANTAKAGVRAYALESPADSTLSAAAPSLEAELGASPPPLGGASCSSHPKCAALKLSGDCCPNADGVALDCCSSFDAKTVVLDPTEPAPEATLEAPPVATFSTGWMRKPSQEELKCMPSEPKGCGTIRHKLMCLSRVDGRMGYTPHGLNVGGEPCVWCGGGPCTSETDAVCEPYNWLMNGQGKAYETMNAPGSWLVARCQDNRNAVFNNLGCLKRSQIGCNHIQEKHECLRSADARPFGEVAGFKARDQPCVWCGGGVCHSNNGNLCEPYDFVMNGQGQAFDSNYGFNTYVVAECTQDGTVLPMSYPHADVERGLPTQVRCGSDSTWSGVGKICGDCDVTVPNIFASFGSCNAYCAAQGGLKCLSAQKAFTHSCDAQPPDEFELTCDSPFSSGEFARCQCSASEQAADVLVEQNRDLPALPYAQCGGKQWTGVKNCKTGSTCFIINEWYSQCLPGANSNPDQAAQAAKNAAEAQGQPIADQAVAAGQAATKAATAAGQNAQSQADSNI</sequence>
<dbReference type="Proteomes" id="UP001642464">
    <property type="component" value="Unassembled WGS sequence"/>
</dbReference>